<comment type="subcellular location">
    <subcellularLocation>
        <location evidence="1">Nucleus</location>
    </subcellularLocation>
</comment>
<feature type="region of interest" description="Disordered" evidence="3">
    <location>
        <begin position="573"/>
        <end position="629"/>
    </location>
</feature>
<dbReference type="RefSeq" id="XP_045259108.1">
    <property type="nucleotide sequence ID" value="XM_045401183.1"/>
</dbReference>
<keyword evidence="5" id="KW-1185">Reference proteome</keyword>
<evidence type="ECO:0008006" key="6">
    <source>
        <dbReference type="Google" id="ProtNLM"/>
    </source>
</evidence>
<dbReference type="EMBL" id="WVTB01000081">
    <property type="protein sequence ID" value="KAF3799948.1"/>
    <property type="molecule type" value="Genomic_DNA"/>
</dbReference>
<feature type="region of interest" description="Disordered" evidence="3">
    <location>
        <begin position="118"/>
        <end position="144"/>
    </location>
</feature>
<dbReference type="Pfam" id="PF11951">
    <property type="entry name" value="Fungal_trans_2"/>
    <property type="match status" value="1"/>
</dbReference>
<evidence type="ECO:0000313" key="4">
    <source>
        <dbReference type="EMBL" id="KAF3799948.1"/>
    </source>
</evidence>
<dbReference type="GO" id="GO:0003700">
    <property type="term" value="F:DNA-binding transcription factor activity"/>
    <property type="evidence" value="ECO:0007669"/>
    <property type="project" value="TreeGrafter"/>
</dbReference>
<evidence type="ECO:0000256" key="3">
    <source>
        <dbReference type="SAM" id="MobiDB-lite"/>
    </source>
</evidence>
<dbReference type="GO" id="GO:0045944">
    <property type="term" value="P:positive regulation of transcription by RNA polymerase II"/>
    <property type="evidence" value="ECO:0007669"/>
    <property type="project" value="TreeGrafter"/>
</dbReference>
<evidence type="ECO:0000256" key="1">
    <source>
        <dbReference type="ARBA" id="ARBA00004123"/>
    </source>
</evidence>
<dbReference type="AlphaFoldDB" id="A0A8H4C9I8"/>
<feature type="compositionally biased region" description="Polar residues" evidence="3">
    <location>
        <begin position="598"/>
        <end position="608"/>
    </location>
</feature>
<reference evidence="4" key="1">
    <citation type="journal article" date="2020" name="Phytopathology">
        <title>Genome sequence and comparative analysis of Colletotrichum gloeosporioides isolated from Liriodendron leaves.</title>
        <authorList>
            <person name="Fu F.F."/>
            <person name="Hao Z."/>
            <person name="Wang P."/>
            <person name="Lu Y."/>
            <person name="Xue L.J."/>
            <person name="Wei G."/>
            <person name="Tian Y."/>
            <person name="Baishi H."/>
            <person name="Xu H."/>
            <person name="Shi J."/>
            <person name="Cheng T."/>
            <person name="Wang G."/>
            <person name="Yi Y."/>
            <person name="Chen J."/>
        </authorList>
    </citation>
    <scope>NUCLEOTIDE SEQUENCE</scope>
    <source>
        <strain evidence="4">Lc1</strain>
    </source>
</reference>
<dbReference type="PANTHER" id="PTHR37534:SF4">
    <property type="entry name" value="ZN(II)2CYS6 TRANSCRIPTION FACTOR (EUROFUNG)"/>
    <property type="match status" value="1"/>
</dbReference>
<name>A0A8H4C9I8_COLGL</name>
<keyword evidence="2" id="KW-0539">Nucleus</keyword>
<evidence type="ECO:0000256" key="2">
    <source>
        <dbReference type="ARBA" id="ARBA00023242"/>
    </source>
</evidence>
<comment type="caution">
    <text evidence="4">The sequence shown here is derived from an EMBL/GenBank/DDBJ whole genome shotgun (WGS) entry which is preliminary data.</text>
</comment>
<accession>A0A8H4C9I8</accession>
<sequence length="668" mass="73158">METIACPAATERGNVRCITPVPRPSNVLRLAGNNISERLGDGKRPACLNCENRSLACEWGLKISFHPSRMLRLSDTDVATLTSIETQLRSGRPPRGEHVFQGSAVQGVADKDVLFQGGPDVTTPQQVVDETDGNESTASTGELTSSHVRCCGQANNVLDESPVDGPTGDPNTATQTARLDECEQLYPPFQHVTPPLIPDGRLAASTSQAEGAGAFIPPFSLGQAVSQNASPLPDPPPSVSDALRARLISYYLRETGTWCNTTDSEMHFTVKGIHKLMKSMAFSSAAMALASRQLDNAKGGSSQLTLNLYQDTIQFLLRHDPNVADPSILATCTLLCVYEMMASGVSEWRRHLRGCAGLLRMRNWNGDSEGIVKTCFWAFARIDVWAAFIMEQSTLIPTDSWVRDESVASVAAKNDLDDYCNLAILIFAKIVNVAGPMLQNATLSSPEVAPIVDDLWKELQAWLSYRPKDALPLMSAGPTRSNPFPTVVFATSSPICGHTFYHAGCILLLQTGLLQSCLDATDQDVLDPVWHARQLGGLSMSNESHPNWVNQLQPLYIAGRVFGGWKLRPGRKHDLNHPADKSRHRQRSLAGYCDDEPSSNLSHATTYSRGPAGLPRHDEQPAELDPDMDDFPAEKMAILRQLATIERSTGWKTSDRARDLRVLWKLEH</sequence>
<dbReference type="PANTHER" id="PTHR37534">
    <property type="entry name" value="TRANSCRIPTIONAL ACTIVATOR PROTEIN UGA3"/>
    <property type="match status" value="1"/>
</dbReference>
<reference evidence="4" key="2">
    <citation type="submission" date="2020-03" db="EMBL/GenBank/DDBJ databases">
        <authorList>
            <person name="Fu F.-F."/>
            <person name="Chen J."/>
        </authorList>
    </citation>
    <scope>NUCLEOTIDE SEQUENCE</scope>
    <source>
        <strain evidence="4">Lc1</strain>
    </source>
</reference>
<evidence type="ECO:0000313" key="5">
    <source>
        <dbReference type="Proteomes" id="UP000613401"/>
    </source>
</evidence>
<dbReference type="CDD" id="cd12148">
    <property type="entry name" value="fungal_TF_MHR"/>
    <property type="match status" value="1"/>
</dbReference>
<dbReference type="InterPro" id="IPR021858">
    <property type="entry name" value="Fun_TF"/>
</dbReference>
<gene>
    <name evidence="4" type="ORF">GCG54_00001056</name>
</gene>
<dbReference type="GeneID" id="69008227"/>
<proteinExistence type="predicted"/>
<feature type="compositionally biased region" description="Polar residues" evidence="3">
    <location>
        <begin position="122"/>
        <end position="144"/>
    </location>
</feature>
<organism evidence="4 5">
    <name type="scientific">Colletotrichum gloeosporioides</name>
    <name type="common">Anthracnose fungus</name>
    <name type="synonym">Glomerella cingulata</name>
    <dbReference type="NCBI Taxonomy" id="474922"/>
    <lineage>
        <taxon>Eukaryota</taxon>
        <taxon>Fungi</taxon>
        <taxon>Dikarya</taxon>
        <taxon>Ascomycota</taxon>
        <taxon>Pezizomycotina</taxon>
        <taxon>Sordariomycetes</taxon>
        <taxon>Hypocreomycetidae</taxon>
        <taxon>Glomerellales</taxon>
        <taxon>Glomerellaceae</taxon>
        <taxon>Colletotrichum</taxon>
        <taxon>Colletotrichum gloeosporioides species complex</taxon>
    </lineage>
</organism>
<dbReference type="GO" id="GO:0005634">
    <property type="term" value="C:nucleus"/>
    <property type="evidence" value="ECO:0007669"/>
    <property type="project" value="UniProtKB-SubCell"/>
</dbReference>
<dbReference type="Proteomes" id="UP000613401">
    <property type="component" value="Unassembled WGS sequence"/>
</dbReference>
<protein>
    <recommendedName>
        <fullName evidence="6">Zn(2)-C6 fungal-type domain-containing protein</fullName>
    </recommendedName>
</protein>
<dbReference type="GO" id="GO:0000976">
    <property type="term" value="F:transcription cis-regulatory region binding"/>
    <property type="evidence" value="ECO:0007669"/>
    <property type="project" value="TreeGrafter"/>
</dbReference>